<evidence type="ECO:0000313" key="1">
    <source>
        <dbReference type="EMBL" id="RLG71163.1"/>
    </source>
</evidence>
<dbReference type="Pfam" id="PF13646">
    <property type="entry name" value="HEAT_2"/>
    <property type="match status" value="1"/>
</dbReference>
<protein>
    <recommendedName>
        <fullName evidence="3">HEAT repeat domain-containing protein</fullName>
    </recommendedName>
</protein>
<dbReference type="EMBL" id="QMWP01000007">
    <property type="protein sequence ID" value="RLG71163.1"/>
    <property type="molecule type" value="Genomic_DNA"/>
</dbReference>
<comment type="caution">
    <text evidence="1">The sequence shown here is derived from an EMBL/GenBank/DDBJ whole genome shotgun (WGS) entry which is preliminary data.</text>
</comment>
<sequence length="180" mass="20966">DKNARVRWYAARGILRILVQFDVQNKKVDERIVNALAEVLRKDKDFETRIKAAKALAYCFYSENAERALLDALKDERREVAIEAARSLGELISRKVRRKPMENVKLRALLKIIGGLVKRDIRLPLGGFDLLVYSFLYGSFKRYCPRSDRDIKRIRYVEKIANSLKDVEDIREIAKILNLL</sequence>
<evidence type="ECO:0000313" key="2">
    <source>
        <dbReference type="Proteomes" id="UP000278031"/>
    </source>
</evidence>
<gene>
    <name evidence="1" type="ORF">DRO04_00415</name>
</gene>
<dbReference type="Proteomes" id="UP000278031">
    <property type="component" value="Unassembled WGS sequence"/>
</dbReference>
<dbReference type="InterPro" id="IPR016024">
    <property type="entry name" value="ARM-type_fold"/>
</dbReference>
<dbReference type="Gene3D" id="1.25.10.10">
    <property type="entry name" value="Leucine-rich Repeat Variant"/>
    <property type="match status" value="1"/>
</dbReference>
<feature type="non-terminal residue" evidence="1">
    <location>
        <position position="1"/>
    </location>
</feature>
<dbReference type="AlphaFoldDB" id="A0A497JLC9"/>
<evidence type="ECO:0008006" key="3">
    <source>
        <dbReference type="Google" id="ProtNLM"/>
    </source>
</evidence>
<dbReference type="InterPro" id="IPR011989">
    <property type="entry name" value="ARM-like"/>
</dbReference>
<reference evidence="1 2" key="1">
    <citation type="submission" date="2018-06" db="EMBL/GenBank/DDBJ databases">
        <title>Extensive metabolic versatility and redundancy in microbially diverse, dynamic hydrothermal sediments.</title>
        <authorList>
            <person name="Dombrowski N."/>
            <person name="Teske A."/>
            <person name="Baker B.J."/>
        </authorList>
    </citation>
    <scope>NUCLEOTIDE SEQUENCE [LARGE SCALE GENOMIC DNA]</scope>
    <source>
        <strain evidence="1">B51_G17</strain>
    </source>
</reference>
<proteinExistence type="predicted"/>
<accession>A0A497JLC9</accession>
<name>A0A497JLC9_9ARCH</name>
<dbReference type="SUPFAM" id="SSF48371">
    <property type="entry name" value="ARM repeat"/>
    <property type="match status" value="1"/>
</dbReference>
<organism evidence="1 2">
    <name type="scientific">Candidatus Iainarchaeum sp</name>
    <dbReference type="NCBI Taxonomy" id="3101447"/>
    <lineage>
        <taxon>Archaea</taxon>
        <taxon>Candidatus Iainarchaeota</taxon>
        <taxon>Candidatus Iainarchaeia</taxon>
        <taxon>Candidatus Iainarchaeales</taxon>
        <taxon>Candidatus Iainarchaeaceae</taxon>
        <taxon>Candidatus Iainarchaeum</taxon>
    </lineage>
</organism>